<dbReference type="Proteomes" id="UP001374535">
    <property type="component" value="Chromosome 6"/>
</dbReference>
<feature type="transmembrane region" description="Helical" evidence="1">
    <location>
        <begin position="96"/>
        <end position="115"/>
    </location>
</feature>
<keyword evidence="3" id="KW-1185">Reference proteome</keyword>
<proteinExistence type="predicted"/>
<keyword evidence="1" id="KW-1133">Transmembrane helix</keyword>
<evidence type="ECO:0000313" key="3">
    <source>
        <dbReference type="Proteomes" id="UP001374535"/>
    </source>
</evidence>
<name>A0AAQ3NG80_VIGMU</name>
<gene>
    <name evidence="2" type="ORF">V8G54_021741</name>
</gene>
<organism evidence="2 3">
    <name type="scientific">Vigna mungo</name>
    <name type="common">Black gram</name>
    <name type="synonym">Phaseolus mungo</name>
    <dbReference type="NCBI Taxonomy" id="3915"/>
    <lineage>
        <taxon>Eukaryota</taxon>
        <taxon>Viridiplantae</taxon>
        <taxon>Streptophyta</taxon>
        <taxon>Embryophyta</taxon>
        <taxon>Tracheophyta</taxon>
        <taxon>Spermatophyta</taxon>
        <taxon>Magnoliopsida</taxon>
        <taxon>eudicotyledons</taxon>
        <taxon>Gunneridae</taxon>
        <taxon>Pentapetalae</taxon>
        <taxon>rosids</taxon>
        <taxon>fabids</taxon>
        <taxon>Fabales</taxon>
        <taxon>Fabaceae</taxon>
        <taxon>Papilionoideae</taxon>
        <taxon>50 kb inversion clade</taxon>
        <taxon>NPAAA clade</taxon>
        <taxon>indigoferoid/millettioid clade</taxon>
        <taxon>Phaseoleae</taxon>
        <taxon>Vigna</taxon>
    </lineage>
</organism>
<accession>A0AAQ3NG80</accession>
<reference evidence="2 3" key="1">
    <citation type="journal article" date="2023" name="Life. Sci Alliance">
        <title>Evolutionary insights into 3D genome organization and epigenetic landscape of Vigna mungo.</title>
        <authorList>
            <person name="Junaid A."/>
            <person name="Singh B."/>
            <person name="Bhatia S."/>
        </authorList>
    </citation>
    <scope>NUCLEOTIDE SEQUENCE [LARGE SCALE GENOMIC DNA]</scope>
    <source>
        <strain evidence="2">Urdbean</strain>
    </source>
</reference>
<keyword evidence="1" id="KW-0472">Membrane</keyword>
<evidence type="ECO:0000256" key="1">
    <source>
        <dbReference type="SAM" id="Phobius"/>
    </source>
</evidence>
<feature type="transmembrane region" description="Helical" evidence="1">
    <location>
        <begin position="20"/>
        <end position="45"/>
    </location>
</feature>
<evidence type="ECO:0000313" key="2">
    <source>
        <dbReference type="EMBL" id="WVZ08395.1"/>
    </source>
</evidence>
<feature type="transmembrane region" description="Helical" evidence="1">
    <location>
        <begin position="66"/>
        <end position="84"/>
    </location>
</feature>
<sequence>MRSLGVSSVAEESDLERLRFRAIGSSLGVVAGLGVVLCGSGPLTVSVFHLRCLFAGSLFPTDVCSWNFRFSVGATGLMSISWWVSFFPPDTPSPTAIVLLSSFIIGSSILSTFFLSSSTLNLESICLVSGKSSSMESSPELLSKFNFSGYPTSSLLLVLFKSGLETLLIFSSTDVFFSCRPPTSIACDSS</sequence>
<dbReference type="EMBL" id="CP144695">
    <property type="protein sequence ID" value="WVZ08395.1"/>
    <property type="molecule type" value="Genomic_DNA"/>
</dbReference>
<dbReference type="AlphaFoldDB" id="A0AAQ3NG80"/>
<keyword evidence="1" id="KW-0812">Transmembrane</keyword>
<protein>
    <submittedName>
        <fullName evidence="2">Uncharacterized protein</fullName>
    </submittedName>
</protein>